<comment type="caution">
    <text evidence="1">The sequence shown here is derived from an EMBL/GenBank/DDBJ whole genome shotgun (WGS) entry which is preliminary data.</text>
</comment>
<dbReference type="EMBL" id="JAMSHJ010000006">
    <property type="protein sequence ID" value="KAI5393583.1"/>
    <property type="molecule type" value="Genomic_DNA"/>
</dbReference>
<dbReference type="AlphaFoldDB" id="A0A9D4W063"/>
<evidence type="ECO:0000313" key="1">
    <source>
        <dbReference type="EMBL" id="KAI5393583.1"/>
    </source>
</evidence>
<evidence type="ECO:0000313" key="2">
    <source>
        <dbReference type="Proteomes" id="UP001058974"/>
    </source>
</evidence>
<name>A0A9D4W063_PEA</name>
<organism evidence="1 2">
    <name type="scientific">Pisum sativum</name>
    <name type="common">Garden pea</name>
    <name type="synonym">Lathyrus oleraceus</name>
    <dbReference type="NCBI Taxonomy" id="3888"/>
    <lineage>
        <taxon>Eukaryota</taxon>
        <taxon>Viridiplantae</taxon>
        <taxon>Streptophyta</taxon>
        <taxon>Embryophyta</taxon>
        <taxon>Tracheophyta</taxon>
        <taxon>Spermatophyta</taxon>
        <taxon>Magnoliopsida</taxon>
        <taxon>eudicotyledons</taxon>
        <taxon>Gunneridae</taxon>
        <taxon>Pentapetalae</taxon>
        <taxon>rosids</taxon>
        <taxon>fabids</taxon>
        <taxon>Fabales</taxon>
        <taxon>Fabaceae</taxon>
        <taxon>Papilionoideae</taxon>
        <taxon>50 kb inversion clade</taxon>
        <taxon>NPAAA clade</taxon>
        <taxon>Hologalegina</taxon>
        <taxon>IRL clade</taxon>
        <taxon>Fabeae</taxon>
        <taxon>Lathyrus</taxon>
    </lineage>
</organism>
<dbReference type="Proteomes" id="UP001058974">
    <property type="component" value="Chromosome 6"/>
</dbReference>
<sequence>MRMARTLHGKLLVVDNHENANNIHKKEAVVLATSGLKILNNDSDVLDKILEVEEKSRNMKAIGFDYSSMNKKIKIPTKKFVYPKKKTEFLMKDHMSQHPAQHLYPHNRCNKNSSWRCHRCERYCHIGPFCYRLYGYHQSYS</sequence>
<proteinExistence type="predicted"/>
<reference evidence="1 2" key="1">
    <citation type="journal article" date="2022" name="Nat. Genet.">
        <title>Improved pea reference genome and pan-genome highlight genomic features and evolutionary characteristics.</title>
        <authorList>
            <person name="Yang T."/>
            <person name="Liu R."/>
            <person name="Luo Y."/>
            <person name="Hu S."/>
            <person name="Wang D."/>
            <person name="Wang C."/>
            <person name="Pandey M.K."/>
            <person name="Ge S."/>
            <person name="Xu Q."/>
            <person name="Li N."/>
            <person name="Li G."/>
            <person name="Huang Y."/>
            <person name="Saxena R.K."/>
            <person name="Ji Y."/>
            <person name="Li M."/>
            <person name="Yan X."/>
            <person name="He Y."/>
            <person name="Liu Y."/>
            <person name="Wang X."/>
            <person name="Xiang C."/>
            <person name="Varshney R.K."/>
            <person name="Ding H."/>
            <person name="Gao S."/>
            <person name="Zong X."/>
        </authorList>
    </citation>
    <scope>NUCLEOTIDE SEQUENCE [LARGE SCALE GENOMIC DNA]</scope>
    <source>
        <strain evidence="1 2">cv. Zhongwan 6</strain>
    </source>
</reference>
<accession>A0A9D4W063</accession>
<protein>
    <submittedName>
        <fullName evidence="1">Uncharacterized protein</fullName>
    </submittedName>
</protein>
<dbReference type="Gramene" id="Psat06G0063600-T1">
    <property type="protein sequence ID" value="KAI5393583.1"/>
    <property type="gene ID" value="KIW84_060636"/>
</dbReference>
<keyword evidence="2" id="KW-1185">Reference proteome</keyword>
<gene>
    <name evidence="1" type="ORF">KIW84_060636</name>
</gene>